<dbReference type="PANTHER" id="PTHR36447:SF1">
    <property type="entry name" value="BETA-GALACTOSIDASE GANA"/>
    <property type="match status" value="1"/>
</dbReference>
<feature type="domain" description="Beta-galactosidase trimerisation" evidence="8">
    <location>
        <begin position="399"/>
        <end position="611"/>
    </location>
</feature>
<dbReference type="InterPro" id="IPR003476">
    <property type="entry name" value="Glyco_hydro_42"/>
</dbReference>
<dbReference type="Gene3D" id="2.60.40.1180">
    <property type="entry name" value="Golgi alpha-mannosidase II"/>
    <property type="match status" value="1"/>
</dbReference>
<sequence>MTPYESFRERLPHLVFGGDYNPEQWPRQVWREDVALMREAGVNLVSVGVFSWSSLEPADGDFRFGWLDEVMDLLAEAGIAVDLATPNASPPPWLAEDHPATLMTHRDGMRAGVGLRGHFCPTAPAYVDRSRRLAQRLAERYGGHPALAMWHVGNEYHAQCFCDGCDAAFVTWLRTRYGSLDALNEAWQTAVWSQGYSAWSQVHLPRPTRLGTNPVNPARELDFARFTSDTQLDLFTAERDLLRAVTPQVPVTTNFFGLVPLHDYRRWAREVDVVAFDSYPDPARDGSHVTAAFHGDLMRSLGDGAPWLLLEQAAGAVSQWEVNVTKPPGRMRLDSWQAVGHGADAVMFFQWRAARAGHERFHSAMLPHGGTATRGWREVRELGQELGRARPVVGGRTDAEVAIAFDWESWWALRGPALPVNRDEYQATVLEHYTALWRRNVAVDVVSLDDDLTGYRAVAVPHQYVLSDAQAAALAAFVDGGGHLLVGCFSGIVDAHDRVHLPGYAPGLRPVVGAHVRDLSALPDGVTLGLDVAPGGLLDGAPGGASAARWQDDLVLEGGTAEATYADGDLAGSPAVVSHVRGAGRAVYLGTRLDEAALDHLVGRFVDDAGVRPVADAPNGVEVTERVVSGLRYRFLLNHAAAARSVTLDADGTDLLTGRGFGAGDVLELAPRGVAVLTRPHPHP</sequence>
<reference evidence="11" key="1">
    <citation type="journal article" date="2019" name="Int. J. Syst. Evol. Microbiol.">
        <title>The Global Catalogue of Microorganisms (GCM) 10K type strain sequencing project: providing services to taxonomists for standard genome sequencing and annotation.</title>
        <authorList>
            <consortium name="The Broad Institute Genomics Platform"/>
            <consortium name="The Broad Institute Genome Sequencing Center for Infectious Disease"/>
            <person name="Wu L."/>
            <person name="Ma J."/>
        </authorList>
    </citation>
    <scope>NUCLEOTIDE SEQUENCE [LARGE SCALE GENOMIC DNA]</scope>
    <source>
        <strain evidence="11">JCM 18063</strain>
    </source>
</reference>
<dbReference type="InterPro" id="IPR017853">
    <property type="entry name" value="GH"/>
</dbReference>
<dbReference type="Proteomes" id="UP001500956">
    <property type="component" value="Unassembled WGS sequence"/>
</dbReference>
<evidence type="ECO:0000259" key="8">
    <source>
        <dbReference type="Pfam" id="PF08532"/>
    </source>
</evidence>
<name>A0ABP8XZF1_9MICO</name>
<keyword evidence="4 6" id="KW-0378">Hydrolase</keyword>
<dbReference type="EC" id="3.2.1.23" evidence="3 6"/>
<keyword evidence="5 6" id="KW-0326">Glycosidase</keyword>
<evidence type="ECO:0000256" key="3">
    <source>
        <dbReference type="ARBA" id="ARBA00012756"/>
    </source>
</evidence>
<dbReference type="CDD" id="cd03143">
    <property type="entry name" value="A4_beta-galactosidase_middle_domain"/>
    <property type="match status" value="1"/>
</dbReference>
<organism evidence="10 11">
    <name type="scientific">Isoptericola chiayiensis</name>
    <dbReference type="NCBI Taxonomy" id="579446"/>
    <lineage>
        <taxon>Bacteria</taxon>
        <taxon>Bacillati</taxon>
        <taxon>Actinomycetota</taxon>
        <taxon>Actinomycetes</taxon>
        <taxon>Micrococcales</taxon>
        <taxon>Promicromonosporaceae</taxon>
        <taxon>Isoptericola</taxon>
    </lineage>
</organism>
<evidence type="ECO:0000256" key="4">
    <source>
        <dbReference type="ARBA" id="ARBA00022801"/>
    </source>
</evidence>
<comment type="caution">
    <text evidence="10">The sequence shown here is derived from an EMBL/GenBank/DDBJ whole genome shotgun (WGS) entry which is preliminary data.</text>
</comment>
<dbReference type="PANTHER" id="PTHR36447">
    <property type="entry name" value="BETA-GALACTOSIDASE GANA"/>
    <property type="match status" value="1"/>
</dbReference>
<comment type="catalytic activity">
    <reaction evidence="1 6">
        <text>Hydrolysis of terminal non-reducing beta-D-galactose residues in beta-D-galactosides.</text>
        <dbReference type="EC" id="3.2.1.23"/>
    </reaction>
</comment>
<feature type="domain" description="Beta-galactosidase C-terminal" evidence="9">
    <location>
        <begin position="620"/>
        <end position="678"/>
    </location>
</feature>
<dbReference type="InterPro" id="IPR029062">
    <property type="entry name" value="Class_I_gatase-like"/>
</dbReference>
<dbReference type="EMBL" id="BAABID010000002">
    <property type="protein sequence ID" value="GAA4717464.1"/>
    <property type="molecule type" value="Genomic_DNA"/>
</dbReference>
<dbReference type="InterPro" id="IPR013738">
    <property type="entry name" value="Beta_galactosidase_Trimer"/>
</dbReference>
<dbReference type="InterPro" id="IPR013780">
    <property type="entry name" value="Glyco_hydro_b"/>
</dbReference>
<dbReference type="InterPro" id="IPR013529">
    <property type="entry name" value="Glyco_hydro_42_N"/>
</dbReference>
<protein>
    <recommendedName>
        <fullName evidence="3 6">Beta-galactosidase</fullName>
        <shortName evidence="6">Beta-gal</shortName>
        <ecNumber evidence="3 6">3.2.1.23</ecNumber>
    </recommendedName>
</protein>
<dbReference type="SUPFAM" id="SSF51445">
    <property type="entry name" value="(Trans)glycosidases"/>
    <property type="match status" value="1"/>
</dbReference>
<dbReference type="Pfam" id="PF08532">
    <property type="entry name" value="Glyco_hydro_42M"/>
    <property type="match status" value="1"/>
</dbReference>
<gene>
    <name evidence="10" type="ORF">GCM10023216_01840</name>
</gene>
<evidence type="ECO:0000256" key="1">
    <source>
        <dbReference type="ARBA" id="ARBA00001412"/>
    </source>
</evidence>
<dbReference type="Gene3D" id="3.40.50.880">
    <property type="match status" value="1"/>
</dbReference>
<dbReference type="SUPFAM" id="SSF52317">
    <property type="entry name" value="Class I glutamine amidotransferase-like"/>
    <property type="match status" value="1"/>
</dbReference>
<dbReference type="Gene3D" id="3.20.20.80">
    <property type="entry name" value="Glycosidases"/>
    <property type="match status" value="1"/>
</dbReference>
<evidence type="ECO:0000256" key="2">
    <source>
        <dbReference type="ARBA" id="ARBA00005940"/>
    </source>
</evidence>
<evidence type="ECO:0000313" key="11">
    <source>
        <dbReference type="Proteomes" id="UP001500956"/>
    </source>
</evidence>
<dbReference type="RefSeq" id="WP_172151948.1">
    <property type="nucleotide sequence ID" value="NZ_BAABID010000002.1"/>
</dbReference>
<proteinExistence type="inferred from homology"/>
<dbReference type="Pfam" id="PF02449">
    <property type="entry name" value="Glyco_hydro_42"/>
    <property type="match status" value="1"/>
</dbReference>
<evidence type="ECO:0000256" key="6">
    <source>
        <dbReference type="PIRNR" id="PIRNR001084"/>
    </source>
</evidence>
<evidence type="ECO:0000259" key="9">
    <source>
        <dbReference type="Pfam" id="PF08533"/>
    </source>
</evidence>
<evidence type="ECO:0000259" key="7">
    <source>
        <dbReference type="Pfam" id="PF02449"/>
    </source>
</evidence>
<comment type="similarity">
    <text evidence="2 6">Belongs to the glycosyl hydrolase 42 family.</text>
</comment>
<evidence type="ECO:0000256" key="5">
    <source>
        <dbReference type="ARBA" id="ARBA00023295"/>
    </source>
</evidence>
<keyword evidence="11" id="KW-1185">Reference proteome</keyword>
<accession>A0ABP8XZF1</accession>
<evidence type="ECO:0000313" key="10">
    <source>
        <dbReference type="EMBL" id="GAA4717464.1"/>
    </source>
</evidence>
<dbReference type="InterPro" id="IPR013739">
    <property type="entry name" value="Beta_galactosidase_C"/>
</dbReference>
<feature type="domain" description="Glycoside hydrolase family 42 N-terminal" evidence="7">
    <location>
        <begin position="19"/>
        <end position="387"/>
    </location>
</feature>
<dbReference type="Pfam" id="PF08533">
    <property type="entry name" value="Glyco_hydro_42C"/>
    <property type="match status" value="1"/>
</dbReference>
<dbReference type="PIRSF" id="PIRSF001084">
    <property type="entry name" value="B-galactosidase"/>
    <property type="match status" value="1"/>
</dbReference>